<dbReference type="Proteomes" id="UP001246473">
    <property type="component" value="Unassembled WGS sequence"/>
</dbReference>
<organism evidence="1 2">
    <name type="scientific">Paraburkholderia fungorum</name>
    <dbReference type="NCBI Taxonomy" id="134537"/>
    <lineage>
        <taxon>Bacteria</taxon>
        <taxon>Pseudomonadati</taxon>
        <taxon>Pseudomonadota</taxon>
        <taxon>Betaproteobacteria</taxon>
        <taxon>Burkholderiales</taxon>
        <taxon>Burkholderiaceae</taxon>
        <taxon>Paraburkholderia</taxon>
    </lineage>
</organism>
<gene>
    <name evidence="1" type="ORF">ParKJ_21995</name>
</gene>
<evidence type="ECO:0000313" key="2">
    <source>
        <dbReference type="Proteomes" id="UP001246473"/>
    </source>
</evidence>
<protein>
    <submittedName>
        <fullName evidence="1">Uncharacterized protein</fullName>
    </submittedName>
</protein>
<reference evidence="1" key="1">
    <citation type="submission" date="2022-08" db="EMBL/GenBank/DDBJ databases">
        <authorList>
            <person name="Kim S.-J."/>
        </authorList>
    </citation>
    <scope>NUCLEOTIDE SEQUENCE</scope>
    <source>
        <strain evidence="1">KJ</strain>
    </source>
</reference>
<name>A0AAP5QAH5_9BURK</name>
<evidence type="ECO:0000313" key="1">
    <source>
        <dbReference type="EMBL" id="MDT8840100.1"/>
    </source>
</evidence>
<sequence>MADPAAQPAAIPASPQGWGEDALSDFFRQAAHNGYASFVQPATRPWYEKLSAIDQTFLNAIGLMNATPAQFGEPLMLVNAHAAFRAAAELALQGRTCEAYPLLRRCLECALYAVHFHRKPELFDVWARRGEGERQRRAVRNAFRVNEMLDGVTALNNAIGARAKHLYEFAIDMGAHPNETGIFGRVELATRADGQRELRTRYLNPDPVALAATLKTAAQTGVCALECFWLIYRERFAIMGLQDSINALKAGL</sequence>
<comment type="caution">
    <text evidence="1">The sequence shown here is derived from an EMBL/GenBank/DDBJ whole genome shotgun (WGS) entry which is preliminary data.</text>
</comment>
<dbReference type="EMBL" id="JANSLM010000008">
    <property type="protein sequence ID" value="MDT8840100.1"/>
    <property type="molecule type" value="Genomic_DNA"/>
</dbReference>
<accession>A0AAP5QAH5</accession>
<dbReference type="AlphaFoldDB" id="A0AAP5QAH5"/>
<dbReference type="RefSeq" id="WP_315696987.1">
    <property type="nucleotide sequence ID" value="NZ_JANSLM010000008.1"/>
</dbReference>
<proteinExistence type="predicted"/>